<reference evidence="6 9" key="2">
    <citation type="submission" date="2020-10" db="EMBL/GenBank/DDBJ databases">
        <title>Campylobacter californiensis sp. nov. isolated from cattle and feral swine in California.</title>
        <authorList>
            <person name="Miller W.G."/>
        </authorList>
    </citation>
    <scope>NUCLEOTIDE SEQUENCE [LARGE SCALE GENOMIC DNA]</scope>
    <source>
        <strain evidence="6 9">RM12919</strain>
    </source>
</reference>
<dbReference type="RefSeq" id="WP_170015595.1">
    <property type="nucleotide sequence ID" value="NZ_CP012545.1"/>
</dbReference>
<keyword evidence="8" id="KW-1185">Reference proteome</keyword>
<dbReference type="InterPro" id="IPR009993">
    <property type="entry name" value="WecF"/>
</dbReference>
<keyword evidence="4 7" id="KW-0808">Transferase</keyword>
<evidence type="ECO:0000313" key="8">
    <source>
        <dbReference type="Proteomes" id="UP000650616"/>
    </source>
</evidence>
<name>A0AAW3ZS90_9BACT</name>
<keyword evidence="2" id="KW-0997">Cell inner membrane</keyword>
<organism evidence="7 8">
    <name type="scientific">Campylobacter californiensis</name>
    <dbReference type="NCBI Taxonomy" id="1032243"/>
    <lineage>
        <taxon>Bacteria</taxon>
        <taxon>Pseudomonadati</taxon>
        <taxon>Campylobacterota</taxon>
        <taxon>Epsilonproteobacteria</taxon>
        <taxon>Campylobacterales</taxon>
        <taxon>Campylobacteraceae</taxon>
        <taxon>Campylobacter</taxon>
    </lineage>
</organism>
<dbReference type="EMBL" id="JADBHS010000004">
    <property type="protein sequence ID" value="MBE2986049.1"/>
    <property type="molecule type" value="Genomic_DNA"/>
</dbReference>
<evidence type="ECO:0000256" key="1">
    <source>
        <dbReference type="ARBA" id="ARBA00022475"/>
    </source>
</evidence>
<dbReference type="EMBL" id="LIWG01000002">
    <property type="protein sequence ID" value="MBE3607622.1"/>
    <property type="molecule type" value="Genomic_DNA"/>
</dbReference>
<keyword evidence="1" id="KW-1003">Cell membrane</keyword>
<dbReference type="GO" id="GO:0008417">
    <property type="term" value="F:fucosyltransferase activity"/>
    <property type="evidence" value="ECO:0007669"/>
    <property type="project" value="InterPro"/>
</dbReference>
<evidence type="ECO:0000313" key="6">
    <source>
        <dbReference type="EMBL" id="MBE2986049.1"/>
    </source>
</evidence>
<dbReference type="Pfam" id="PF07429">
    <property type="entry name" value="Glyco_transf_56"/>
    <property type="match status" value="1"/>
</dbReference>
<dbReference type="AlphaFoldDB" id="A0AAW3ZS90"/>
<dbReference type="GO" id="GO:0009246">
    <property type="term" value="P:enterobacterial common antigen biosynthetic process"/>
    <property type="evidence" value="ECO:0007669"/>
    <property type="project" value="InterPro"/>
</dbReference>
<proteinExistence type="predicted"/>
<evidence type="ECO:0000256" key="4">
    <source>
        <dbReference type="ARBA" id="ARBA00022679"/>
    </source>
</evidence>
<dbReference type="Proteomes" id="UP001318760">
    <property type="component" value="Unassembled WGS sequence"/>
</dbReference>
<dbReference type="Proteomes" id="UP000650616">
    <property type="component" value="Unassembled WGS sequence"/>
</dbReference>
<evidence type="ECO:0000313" key="7">
    <source>
        <dbReference type="EMBL" id="MBE3607622.1"/>
    </source>
</evidence>
<keyword evidence="5" id="KW-0472">Membrane</keyword>
<evidence type="ECO:0000256" key="2">
    <source>
        <dbReference type="ARBA" id="ARBA00022519"/>
    </source>
</evidence>
<evidence type="ECO:0000313" key="9">
    <source>
        <dbReference type="Proteomes" id="UP001318760"/>
    </source>
</evidence>
<gene>
    <name evidence="6" type="ORF">CCAL12919_02725</name>
    <name evidence="7" type="ORF">CCAL9337_02610</name>
</gene>
<accession>A0AAW3ZS90</accession>
<evidence type="ECO:0000256" key="3">
    <source>
        <dbReference type="ARBA" id="ARBA00022676"/>
    </source>
</evidence>
<comment type="caution">
    <text evidence="7">The sequence shown here is derived from an EMBL/GenBank/DDBJ whole genome shotgun (WGS) entry which is preliminary data.</text>
</comment>
<protein>
    <submittedName>
        <fullName evidence="7">TDP-N-acetylfucosamine:lipid II N-acetylfucosaminyltransferase</fullName>
        <ecNumber evidence="7">2.4.1.325</ecNumber>
    </submittedName>
</protein>
<reference evidence="7 8" key="1">
    <citation type="submission" date="2015-08" db="EMBL/GenBank/DDBJ databases">
        <title>Comparative genomics of the Campylobacter concisus group.</title>
        <authorList>
            <person name="Yee E."/>
            <person name="Chapman M.H."/>
            <person name="Huynh S."/>
            <person name="Bono J.L."/>
            <person name="On S.L."/>
            <person name="St Leger J."/>
            <person name="Foster G."/>
            <person name="Parker C.T."/>
            <person name="Miller W.G."/>
        </authorList>
    </citation>
    <scope>NUCLEOTIDE SEQUENCE [LARGE SCALE GENOMIC DNA]</scope>
    <source>
        <strain evidence="7 8">RM9337</strain>
    </source>
</reference>
<evidence type="ECO:0000256" key="5">
    <source>
        <dbReference type="ARBA" id="ARBA00023136"/>
    </source>
</evidence>
<dbReference type="EC" id="2.4.1.325" evidence="7"/>
<keyword evidence="3 7" id="KW-0328">Glycosyltransferase</keyword>
<sequence>MILHLTRKEKFTKPFIDFIKENFNINDHFFLLVGGTNKREFYIDDDFCIKSINNIKDFIKYFIEFNIKMYKSKKIIIHGLSQPYCIFYLFFNPWLIKKCYWIMWGGDFYFPEKQGWIKKQVIRKINNFISVNNKDMAYAINNYQISPKNIFYSQFYPTCIASCEMVESDCVDTQTIKILVGNSSTKENRHKDVFGILERYKNDDIEIIVPLSYGDEKYKNETMVLGRSIFGDKFNPIVDFMDFEEYKKMLQSVDIGIFVQNRQQAGANIKLLAGYGKKLYISKENSFYNLLTDDGIRVYDIENFELKKIEKEISDTNKKISLEKYSLDSLIKSWVEILKA</sequence>
<dbReference type="GO" id="GO:0102031">
    <property type="term" value="F:4-acetamido-4,6-dideoxy-D-galactose transferase activity"/>
    <property type="evidence" value="ECO:0007669"/>
    <property type="project" value="UniProtKB-EC"/>
</dbReference>